<dbReference type="Proteomes" id="UP000502248">
    <property type="component" value="Chromosome"/>
</dbReference>
<dbReference type="AlphaFoldDB" id="A0A7Z2VGY1"/>
<evidence type="ECO:0000313" key="5">
    <source>
        <dbReference type="EMBL" id="QJD82978.1"/>
    </source>
</evidence>
<name>A0A7Z2VGY1_9BACL</name>
<dbReference type="KEGG" id="cheb:HH215_07185"/>
<proteinExistence type="inferred from homology"/>
<dbReference type="EMBL" id="CP051680">
    <property type="protein sequence ID" value="QJD82978.1"/>
    <property type="molecule type" value="Genomic_DNA"/>
</dbReference>
<organism evidence="5 6">
    <name type="scientific">Cohnella herbarum</name>
    <dbReference type="NCBI Taxonomy" id="2728023"/>
    <lineage>
        <taxon>Bacteria</taxon>
        <taxon>Bacillati</taxon>
        <taxon>Bacillota</taxon>
        <taxon>Bacilli</taxon>
        <taxon>Bacillales</taxon>
        <taxon>Paenibacillaceae</taxon>
        <taxon>Cohnella</taxon>
    </lineage>
</organism>
<keyword evidence="4" id="KW-0804">Transcription</keyword>
<evidence type="ECO:0000256" key="3">
    <source>
        <dbReference type="ARBA" id="ARBA00023125"/>
    </source>
</evidence>
<keyword evidence="2" id="KW-0805">Transcription regulation</keyword>
<keyword evidence="3" id="KW-0238">DNA-binding</keyword>
<dbReference type="InterPro" id="IPR036390">
    <property type="entry name" value="WH_DNA-bd_sf"/>
</dbReference>
<keyword evidence="6" id="KW-1185">Reference proteome</keyword>
<dbReference type="RefSeq" id="WP_169279275.1">
    <property type="nucleotide sequence ID" value="NZ_CP051680.1"/>
</dbReference>
<evidence type="ECO:0000256" key="2">
    <source>
        <dbReference type="ARBA" id="ARBA00023015"/>
    </source>
</evidence>
<dbReference type="Pfam" id="PF03965">
    <property type="entry name" value="Penicillinase_R"/>
    <property type="match status" value="1"/>
</dbReference>
<dbReference type="Gene3D" id="1.10.10.10">
    <property type="entry name" value="Winged helix-like DNA-binding domain superfamily/Winged helix DNA-binding domain"/>
    <property type="match status" value="1"/>
</dbReference>
<evidence type="ECO:0000313" key="6">
    <source>
        <dbReference type="Proteomes" id="UP000502248"/>
    </source>
</evidence>
<accession>A0A7Z2VGY1</accession>
<evidence type="ECO:0000256" key="4">
    <source>
        <dbReference type="ARBA" id="ARBA00023163"/>
    </source>
</evidence>
<dbReference type="InterPro" id="IPR036388">
    <property type="entry name" value="WH-like_DNA-bd_sf"/>
</dbReference>
<dbReference type="InterPro" id="IPR005650">
    <property type="entry name" value="BlaI_family"/>
</dbReference>
<dbReference type="SUPFAM" id="SSF46785">
    <property type="entry name" value="Winged helix' DNA-binding domain"/>
    <property type="match status" value="1"/>
</dbReference>
<dbReference type="GO" id="GO:0003677">
    <property type="term" value="F:DNA binding"/>
    <property type="evidence" value="ECO:0007669"/>
    <property type="project" value="UniProtKB-KW"/>
</dbReference>
<evidence type="ECO:0000256" key="1">
    <source>
        <dbReference type="ARBA" id="ARBA00011046"/>
    </source>
</evidence>
<dbReference type="GO" id="GO:0045892">
    <property type="term" value="P:negative regulation of DNA-templated transcription"/>
    <property type="evidence" value="ECO:0007669"/>
    <property type="project" value="InterPro"/>
</dbReference>
<reference evidence="5 6" key="1">
    <citation type="submission" date="2020-04" db="EMBL/GenBank/DDBJ databases">
        <title>Genome sequencing of novel species.</title>
        <authorList>
            <person name="Heo J."/>
            <person name="Kim S.-J."/>
            <person name="Kim J.-S."/>
            <person name="Hong S.-B."/>
            <person name="Kwon S.-W."/>
        </authorList>
    </citation>
    <scope>NUCLEOTIDE SEQUENCE [LARGE SCALE GENOMIC DNA]</scope>
    <source>
        <strain evidence="5 6">MFER-1</strain>
    </source>
</reference>
<comment type="similarity">
    <text evidence="1">Belongs to the BlaI transcriptional regulatory family.</text>
</comment>
<sequence length="141" mass="16362">MRVKKIHLNEEGLHRFFGSLEVKIMEVLWEKNKMTIKQVHEILNREDPISLNAVMTVMIRLADKEHLLKESTGNSRNKITLFSPVQNREQFISEQTKVVTDGLVEDFGSLMVSHLIDNLDRADASLIERLELKLNELKQKP</sequence>
<gene>
    <name evidence="5" type="ORF">HH215_07185</name>
</gene>
<protein>
    <submittedName>
        <fullName evidence="5">BlaI/MecI/CopY family transcriptional regulator</fullName>
    </submittedName>
</protein>